<keyword evidence="3" id="KW-1185">Reference proteome</keyword>
<proteinExistence type="predicted"/>
<name>A0A7H1N449_9PROT</name>
<feature type="chain" id="PRO_5028907653" evidence="1">
    <location>
        <begin position="18"/>
        <end position="417"/>
    </location>
</feature>
<evidence type="ECO:0000256" key="1">
    <source>
        <dbReference type="SAM" id="SignalP"/>
    </source>
</evidence>
<dbReference type="EMBL" id="CP053923">
    <property type="protein sequence ID" value="QNT70485.1"/>
    <property type="molecule type" value="Genomic_DNA"/>
</dbReference>
<gene>
    <name evidence="2" type="ORF">HQ394_15550</name>
</gene>
<dbReference type="AlphaFoldDB" id="A0A7H1N449"/>
<feature type="signal peptide" evidence="1">
    <location>
        <begin position="1"/>
        <end position="17"/>
    </location>
</feature>
<protein>
    <submittedName>
        <fullName evidence="2">Uncharacterized protein</fullName>
    </submittedName>
</protein>
<dbReference type="SUPFAM" id="SSF63825">
    <property type="entry name" value="YWTD domain"/>
    <property type="match status" value="1"/>
</dbReference>
<accession>A0A7H1N449</accession>
<organism evidence="2 3">
    <name type="scientific">Defluviicoccus vanus</name>
    <dbReference type="NCBI Taxonomy" id="111831"/>
    <lineage>
        <taxon>Bacteria</taxon>
        <taxon>Pseudomonadati</taxon>
        <taxon>Pseudomonadota</taxon>
        <taxon>Alphaproteobacteria</taxon>
        <taxon>Rhodospirillales</taxon>
        <taxon>Rhodospirillaceae</taxon>
        <taxon>Defluviicoccus</taxon>
    </lineage>
</organism>
<dbReference type="Proteomes" id="UP000516369">
    <property type="component" value="Chromosome"/>
</dbReference>
<keyword evidence="1" id="KW-0732">Signal</keyword>
<evidence type="ECO:0000313" key="2">
    <source>
        <dbReference type="EMBL" id="QNT70485.1"/>
    </source>
</evidence>
<dbReference type="KEGG" id="dvn:HQ394_15550"/>
<reference evidence="2 3" key="1">
    <citation type="submission" date="2020-05" db="EMBL/GenBank/DDBJ databases">
        <title>Complete closed genome sequence of Defluviicoccus vanus.</title>
        <authorList>
            <person name="Bessarab I."/>
            <person name="Arumugam K."/>
            <person name="Maszenan A.M."/>
            <person name="Seviour R.J."/>
            <person name="Williams R.B."/>
        </authorList>
    </citation>
    <scope>NUCLEOTIDE SEQUENCE [LARGE SCALE GENOMIC DNA]</scope>
    <source>
        <strain evidence="2 3">Ben 114</strain>
    </source>
</reference>
<evidence type="ECO:0000313" key="3">
    <source>
        <dbReference type="Proteomes" id="UP000516369"/>
    </source>
</evidence>
<sequence>MPAALLAVAIGAPAANAQTIVPAITGEADGLWYWELPQTPNGLRPTQSWSGAASSPTGDIYVAGMDHQTNSALYRLRLNTLTYLGDARATSTAAGNWLTNETAEKFHTHPTWLNGNVYVATLPDSNLNASYLAKRGFHWYRYIPPASATFTDLSAGIGTGVAIAHGGPVSIAADPTRNVIYAAINPTGQILRFNVANRSNTVLGRPVYGRQYVYPGRWMWVDRKGRLYFTAGNSKSAYYGGEYDPAIFNHVYFYDPASGFGQRIGWKLNDQRAIDAGQCFPSAGVCVLCDNVGHIYRFNEVGPTWSYLGNIGQSDQFKYGYVWVFHVRADRTRAYLISTNGDFFEFNLIAKTSRWIGNIKSVAPRLQQLKFLYGHNAWDKQGRFFFAAFSDQVKTGPNVLLTAIDPDRLKATFGTGQ</sequence>